<dbReference type="Pfam" id="PF20797">
    <property type="entry name" value="HepT-like_2"/>
    <property type="match status" value="1"/>
</dbReference>
<sequence>MANFKDRVEAEYEAIGNTLSFLPEKPISHLSKLELAGLAALIHNFYNGVENILKQIFQLKSIEIPTGSSWHQELLLKAKNENIISDKLADKLKEYLGFRHFFTLCKYTI</sequence>
<dbReference type="EMBL" id="BARU01000735">
    <property type="protein sequence ID" value="GAH24313.1"/>
    <property type="molecule type" value="Genomic_DNA"/>
</dbReference>
<evidence type="ECO:0000313" key="2">
    <source>
        <dbReference type="EMBL" id="GAH24313.1"/>
    </source>
</evidence>
<accession>X1FU57</accession>
<comment type="caution">
    <text evidence="2">The sequence shown here is derived from an EMBL/GenBank/DDBJ whole genome shotgun (WGS) entry which is preliminary data.</text>
</comment>
<name>X1FU57_9ZZZZ</name>
<gene>
    <name evidence="2" type="ORF">S03H2_02246</name>
</gene>
<dbReference type="AlphaFoldDB" id="X1FU57"/>
<protein>
    <recommendedName>
        <fullName evidence="1">HepT-like domain-containing protein</fullName>
    </recommendedName>
</protein>
<organism evidence="2">
    <name type="scientific">marine sediment metagenome</name>
    <dbReference type="NCBI Taxonomy" id="412755"/>
    <lineage>
        <taxon>unclassified sequences</taxon>
        <taxon>metagenomes</taxon>
        <taxon>ecological metagenomes</taxon>
    </lineage>
</organism>
<feature type="domain" description="HepT-like" evidence="1">
    <location>
        <begin position="38"/>
        <end position="103"/>
    </location>
</feature>
<reference evidence="2" key="1">
    <citation type="journal article" date="2014" name="Front. Microbiol.">
        <title>High frequency of phylogenetically diverse reductive dehalogenase-homologous genes in deep subseafloor sedimentary metagenomes.</title>
        <authorList>
            <person name="Kawai M."/>
            <person name="Futagami T."/>
            <person name="Toyoda A."/>
            <person name="Takaki Y."/>
            <person name="Nishi S."/>
            <person name="Hori S."/>
            <person name="Arai W."/>
            <person name="Tsubouchi T."/>
            <person name="Morono Y."/>
            <person name="Uchiyama I."/>
            <person name="Ito T."/>
            <person name="Fujiyama A."/>
            <person name="Inagaki F."/>
            <person name="Takami H."/>
        </authorList>
    </citation>
    <scope>NUCLEOTIDE SEQUENCE</scope>
    <source>
        <strain evidence="2">Expedition CK06-06</strain>
    </source>
</reference>
<dbReference type="InterPro" id="IPR048769">
    <property type="entry name" value="HepT-like_dom"/>
</dbReference>
<evidence type="ECO:0000259" key="1">
    <source>
        <dbReference type="Pfam" id="PF20797"/>
    </source>
</evidence>
<proteinExistence type="predicted"/>